<accession>A0A316GGR7</accession>
<dbReference type="Proteomes" id="UP000245708">
    <property type="component" value="Unassembled WGS sequence"/>
</dbReference>
<name>A0A316GGR7_9RHOB</name>
<sequence>MGAQSIGGGVASGQFRLGQGGVDFIVADLVQQNRGPALAAAQFGDQVMQALLGAGRDRAQAQGADGQVGHGG</sequence>
<protein>
    <submittedName>
        <fullName evidence="1">Uncharacterized protein</fullName>
    </submittedName>
</protein>
<dbReference type="AlphaFoldDB" id="A0A316GGR7"/>
<comment type="caution">
    <text evidence="1">The sequence shown here is derived from an EMBL/GenBank/DDBJ whole genome shotgun (WGS) entry which is preliminary data.</text>
</comment>
<reference evidence="1 2" key="1">
    <citation type="submission" date="2018-05" db="EMBL/GenBank/DDBJ databases">
        <title>Genomic Encyclopedia of Type Strains, Phase IV (KMG-IV): sequencing the most valuable type-strain genomes for metagenomic binning, comparative biology and taxonomic classification.</title>
        <authorList>
            <person name="Goeker M."/>
        </authorList>
    </citation>
    <scope>NUCLEOTIDE SEQUENCE [LARGE SCALE GENOMIC DNA]</scope>
    <source>
        <strain evidence="1 2">DSM 16097</strain>
    </source>
</reference>
<dbReference type="EMBL" id="QGGW01000006">
    <property type="protein sequence ID" value="PWK59859.1"/>
    <property type="molecule type" value="Genomic_DNA"/>
</dbReference>
<evidence type="ECO:0000313" key="1">
    <source>
        <dbReference type="EMBL" id="PWK59859.1"/>
    </source>
</evidence>
<keyword evidence="2" id="KW-1185">Reference proteome</keyword>
<proteinExistence type="predicted"/>
<evidence type="ECO:0000313" key="2">
    <source>
        <dbReference type="Proteomes" id="UP000245708"/>
    </source>
</evidence>
<gene>
    <name evidence="1" type="ORF">C7455_106147</name>
</gene>
<organism evidence="1 2">
    <name type="scientific">Roseicyclus mahoneyensis</name>
    <dbReference type="NCBI Taxonomy" id="164332"/>
    <lineage>
        <taxon>Bacteria</taxon>
        <taxon>Pseudomonadati</taxon>
        <taxon>Pseudomonadota</taxon>
        <taxon>Alphaproteobacteria</taxon>
        <taxon>Rhodobacterales</taxon>
        <taxon>Roseobacteraceae</taxon>
        <taxon>Roseicyclus</taxon>
    </lineage>
</organism>